<dbReference type="Pfam" id="PF13523">
    <property type="entry name" value="Acetyltransf_8"/>
    <property type="match status" value="1"/>
</dbReference>
<evidence type="ECO:0000256" key="1">
    <source>
        <dbReference type="ARBA" id="ARBA00004924"/>
    </source>
</evidence>
<dbReference type="GO" id="GO:0050133">
    <property type="term" value="F:N6-hydroxylysine O-acetyltransferase activity"/>
    <property type="evidence" value="ECO:0007669"/>
    <property type="project" value="UniProtKB-EC"/>
</dbReference>
<keyword evidence="4" id="KW-0808">Transferase</keyword>
<dbReference type="PANTHER" id="PTHR31438:SF1">
    <property type="entry name" value="LYSINE N-ACYLTRANSFERASE C17G9.06C-RELATED"/>
    <property type="match status" value="1"/>
</dbReference>
<dbReference type="Gene3D" id="3.40.630.30">
    <property type="match status" value="1"/>
</dbReference>
<organism evidence="4 6">
    <name type="scientific">Legionella cincinnatiensis</name>
    <dbReference type="NCBI Taxonomy" id="28085"/>
    <lineage>
        <taxon>Bacteria</taxon>
        <taxon>Pseudomonadati</taxon>
        <taxon>Pseudomonadota</taxon>
        <taxon>Gammaproteobacteria</taxon>
        <taxon>Legionellales</taxon>
        <taxon>Legionellaceae</taxon>
        <taxon>Legionella</taxon>
    </lineage>
</organism>
<protein>
    <submittedName>
        <fullName evidence="4">N(6)-hydroxylysine O-acetyltransferase</fullName>
        <ecNumber evidence="4">2.3.1.102</ecNumber>
    </submittedName>
</protein>
<dbReference type="SMART" id="SM01006">
    <property type="entry name" value="AlcB"/>
    <property type="match status" value="1"/>
</dbReference>
<dbReference type="Proteomes" id="UP000054854">
    <property type="component" value="Unassembled WGS sequence"/>
</dbReference>
<evidence type="ECO:0000313" key="4">
    <source>
        <dbReference type="EMBL" id="STX36312.1"/>
    </source>
</evidence>
<reference evidence="4 6" key="2">
    <citation type="submission" date="2018-06" db="EMBL/GenBank/DDBJ databases">
        <authorList>
            <consortium name="Pathogen Informatics"/>
            <person name="Doyle S."/>
        </authorList>
    </citation>
    <scope>NUCLEOTIDE SEQUENCE [LARGE SCALE GENOMIC DNA]</scope>
    <source>
        <strain evidence="4 6">NCTC12438</strain>
    </source>
</reference>
<reference evidence="3 5" key="1">
    <citation type="submission" date="2015-11" db="EMBL/GenBank/DDBJ databases">
        <title>Genomic analysis of 38 Legionella species identifies large and diverse effector repertoires.</title>
        <authorList>
            <person name="Burstein D."/>
            <person name="Amaro F."/>
            <person name="Zusman T."/>
            <person name="Lifshitz Z."/>
            <person name="Cohen O."/>
            <person name="Gilbert J.A."/>
            <person name="Pupko T."/>
            <person name="Shuman H.A."/>
            <person name="Segal G."/>
        </authorList>
    </citation>
    <scope>NUCLEOTIDE SEQUENCE [LARGE SCALE GENOMIC DNA]</scope>
    <source>
        <strain evidence="3 5">CDC#72-OH-14</strain>
    </source>
</reference>
<feature type="domain" description="Acyltransferase MbtK/IucB-like conserved" evidence="2">
    <location>
        <begin position="169"/>
        <end position="216"/>
    </location>
</feature>
<name>A0A378IND6_9GAMM</name>
<dbReference type="EMBL" id="LNXX01000009">
    <property type="protein sequence ID" value="KTC89265.1"/>
    <property type="molecule type" value="Genomic_DNA"/>
</dbReference>
<dbReference type="EMBL" id="UGNX01000001">
    <property type="protein sequence ID" value="STX36312.1"/>
    <property type="molecule type" value="Genomic_DNA"/>
</dbReference>
<comment type="pathway">
    <text evidence="1">Siderophore biosynthesis.</text>
</comment>
<dbReference type="GO" id="GO:0019290">
    <property type="term" value="P:siderophore biosynthetic process"/>
    <property type="evidence" value="ECO:0007669"/>
    <property type="project" value="InterPro"/>
</dbReference>
<gene>
    <name evidence="4" type="primary">iucB</name>
    <name evidence="3" type="ORF">Lcin_1180</name>
    <name evidence="4" type="ORF">NCTC12438_02944</name>
</gene>
<dbReference type="InterPro" id="IPR019432">
    <property type="entry name" value="Acyltransferase_MbtK/IucB-like"/>
</dbReference>
<accession>A0A378IND6</accession>
<dbReference type="Proteomes" id="UP000255316">
    <property type="component" value="Unassembled WGS sequence"/>
</dbReference>
<keyword evidence="4" id="KW-0012">Acyltransferase</keyword>
<evidence type="ECO:0000259" key="2">
    <source>
        <dbReference type="SMART" id="SM01006"/>
    </source>
</evidence>
<dbReference type="SUPFAM" id="SSF55729">
    <property type="entry name" value="Acyl-CoA N-acyltransferases (Nat)"/>
    <property type="match status" value="1"/>
</dbReference>
<dbReference type="InterPro" id="IPR016181">
    <property type="entry name" value="Acyl_CoA_acyltransferase"/>
</dbReference>
<proteinExistence type="predicted"/>
<dbReference type="PANTHER" id="PTHR31438">
    <property type="entry name" value="LYSINE N-ACYLTRANSFERASE C17G9.06C-RELATED"/>
    <property type="match status" value="1"/>
</dbReference>
<evidence type="ECO:0000313" key="6">
    <source>
        <dbReference type="Proteomes" id="UP000255316"/>
    </source>
</evidence>
<evidence type="ECO:0000313" key="3">
    <source>
        <dbReference type="EMBL" id="KTC89265.1"/>
    </source>
</evidence>
<dbReference type="STRING" id="28085.Lcin_1180"/>
<evidence type="ECO:0000313" key="5">
    <source>
        <dbReference type="Proteomes" id="UP000054854"/>
    </source>
</evidence>
<sequence length="352" mass="40968">MLHEFDLPGNIHLDAQWQAPMLKVRLNGQLALQVQISVNEGIHCHATLITLFIQDTMQQRWALLAALHSVFMMETQLSKFYLQCTDYPHALSAWLQSGLVMSDTDGQFFCTRESLVQQPDLWLVGACHGTYPHSFLISNGKRHPRRPPQRYGVVYRRFIPWLGQWLTLRTLEAEPDLESIHHWMNTPRVAKFWGEEGDLKHHQAFIDKVLTDPHVHPLIACLDEQAFGYFEVYWAKEDRIAPFYAVGDYDRGIHMLVGESWARGPQRVAAWLPSLVHYIMLDDPRTQVVVCEPRADNARMISYLQHYDFAYLRQFDFPHKRAALMLLEREVWAQADWFNPPIAATELHQTVD</sequence>
<keyword evidence="5" id="KW-1185">Reference proteome</keyword>
<dbReference type="GO" id="GO:0016410">
    <property type="term" value="F:N-acyltransferase activity"/>
    <property type="evidence" value="ECO:0007669"/>
    <property type="project" value="TreeGrafter"/>
</dbReference>
<dbReference type="AlphaFoldDB" id="A0A378IND6"/>
<dbReference type="RefSeq" id="WP_058464390.1">
    <property type="nucleotide sequence ID" value="NZ_CAAAHQ010000039.1"/>
</dbReference>
<dbReference type="EC" id="2.3.1.102" evidence="4"/>